<name>A0A9R0SBJ5_TRITD</name>
<keyword evidence="3" id="KW-1185">Reference proteome</keyword>
<sequence>MAPARRKRGASAAAAAAAAAAQWKVGDLVLAKIKGFPAWPAMVSSGFFLICSLVRSCPGSLWLGNSG</sequence>
<dbReference type="Proteomes" id="UP000324705">
    <property type="component" value="Chromosome 4A"/>
</dbReference>
<dbReference type="Gene3D" id="2.30.30.140">
    <property type="match status" value="1"/>
</dbReference>
<organism evidence="2 3">
    <name type="scientific">Triticum turgidum subsp. durum</name>
    <name type="common">Durum wheat</name>
    <name type="synonym">Triticum durum</name>
    <dbReference type="NCBI Taxonomy" id="4567"/>
    <lineage>
        <taxon>Eukaryota</taxon>
        <taxon>Viridiplantae</taxon>
        <taxon>Streptophyta</taxon>
        <taxon>Embryophyta</taxon>
        <taxon>Tracheophyta</taxon>
        <taxon>Spermatophyta</taxon>
        <taxon>Magnoliopsida</taxon>
        <taxon>Liliopsida</taxon>
        <taxon>Poales</taxon>
        <taxon>Poaceae</taxon>
        <taxon>BOP clade</taxon>
        <taxon>Pooideae</taxon>
        <taxon>Triticodae</taxon>
        <taxon>Triticeae</taxon>
        <taxon>Triticinae</taxon>
        <taxon>Triticum</taxon>
    </lineage>
</organism>
<feature type="domain" description="PWWP" evidence="1">
    <location>
        <begin position="26"/>
        <end position="45"/>
    </location>
</feature>
<dbReference type="PANTHER" id="PTHR12550:SF49">
    <property type="entry name" value="PROTEIN HUA2-LIKE 2-RELATED"/>
    <property type="match status" value="1"/>
</dbReference>
<dbReference type="Gramene" id="TRITD4Av1G100410.1">
    <property type="protein sequence ID" value="TRITD4Av1G100410.1"/>
    <property type="gene ID" value="TRITD4Av1G100410"/>
</dbReference>
<evidence type="ECO:0000313" key="2">
    <source>
        <dbReference type="EMBL" id="VAH91438.1"/>
    </source>
</evidence>
<evidence type="ECO:0000313" key="3">
    <source>
        <dbReference type="Proteomes" id="UP000324705"/>
    </source>
</evidence>
<dbReference type="EMBL" id="LT934117">
    <property type="protein sequence ID" value="VAH91438.1"/>
    <property type="molecule type" value="Genomic_DNA"/>
</dbReference>
<dbReference type="Pfam" id="PF00855">
    <property type="entry name" value="PWWP"/>
    <property type="match status" value="1"/>
</dbReference>
<protein>
    <recommendedName>
        <fullName evidence="1">PWWP domain-containing protein</fullName>
    </recommendedName>
</protein>
<dbReference type="PANTHER" id="PTHR12550">
    <property type="entry name" value="HEPATOMA-DERIVED GROWTH FACTOR-RELATED"/>
    <property type="match status" value="1"/>
</dbReference>
<reference evidence="2 3" key="1">
    <citation type="submission" date="2017-09" db="EMBL/GenBank/DDBJ databases">
        <authorList>
            <consortium name="International Durum Wheat Genome Sequencing Consortium (IDWGSC)"/>
            <person name="Milanesi L."/>
        </authorList>
    </citation>
    <scope>NUCLEOTIDE SEQUENCE [LARGE SCALE GENOMIC DNA]</scope>
    <source>
        <strain evidence="3">cv. Svevo</strain>
    </source>
</reference>
<gene>
    <name evidence="2" type="ORF">TRITD_4Av1G100410</name>
</gene>
<proteinExistence type="predicted"/>
<dbReference type="OMA" id="GTWVEEW"/>
<dbReference type="AlphaFoldDB" id="A0A9R0SBJ5"/>
<dbReference type="SUPFAM" id="SSF63748">
    <property type="entry name" value="Tudor/PWWP/MBT"/>
    <property type="match status" value="1"/>
</dbReference>
<accession>A0A9R0SBJ5</accession>
<dbReference type="InterPro" id="IPR000313">
    <property type="entry name" value="PWWP_dom"/>
</dbReference>
<evidence type="ECO:0000259" key="1">
    <source>
        <dbReference type="Pfam" id="PF00855"/>
    </source>
</evidence>